<dbReference type="EMBL" id="CP171852">
    <property type="protein sequence ID" value="XKM38399.1"/>
    <property type="molecule type" value="Genomic_DNA"/>
</dbReference>
<evidence type="ECO:0000313" key="1">
    <source>
        <dbReference type="EMBL" id="XKM38399.1"/>
    </source>
</evidence>
<accession>A0ACD5EH37</accession>
<protein>
    <submittedName>
        <fullName evidence="1">DsbE family thiol:disulfide interchange protein</fullName>
    </submittedName>
</protein>
<geneLocation type="plasmid" evidence="1 2">
    <name>unnamed2</name>
</geneLocation>
<keyword evidence="1" id="KW-0614">Plasmid</keyword>
<reference evidence="1" key="1">
    <citation type="submission" date="2024-10" db="EMBL/GenBank/DDBJ databases">
        <title>Strain of Rhizobium-related bacteria isolated fromm roots of Vavilovia formosa.</title>
        <authorList>
            <person name="Kimeklis A."/>
            <person name="Afonin A."/>
        </authorList>
    </citation>
    <scope>NUCLEOTIDE SEQUENCE</scope>
    <source>
        <strain evidence="1">Vaf-46</strain>
    </source>
</reference>
<proteinExistence type="predicted"/>
<organism evidence="1 2">
    <name type="scientific">Rhizobium ruizarguesonis</name>
    <dbReference type="NCBI Taxonomy" id="2081791"/>
    <lineage>
        <taxon>Bacteria</taxon>
        <taxon>Pseudomonadati</taxon>
        <taxon>Pseudomonadota</taxon>
        <taxon>Alphaproteobacteria</taxon>
        <taxon>Hyphomicrobiales</taxon>
        <taxon>Rhizobiaceae</taxon>
        <taxon>Rhizobium/Agrobacterium group</taxon>
        <taxon>Rhizobium</taxon>
    </lineage>
</organism>
<evidence type="ECO:0000313" key="2">
    <source>
        <dbReference type="Proteomes" id="UP000078465"/>
    </source>
</evidence>
<gene>
    <name evidence="1" type="ORF">A4U53_005160</name>
</gene>
<name>A0ACD5EH37_9HYPH</name>
<sequence length="204" mass="22207">MTHISADDTAKTEGSMAAAVSRRRLLLSFPAVGFAGLAAAFAWNVSRDPSQLPSALIGKPVPRFDLPPVEGRTLGLASRNLYGEVSLVNVFASWCVACRAEHPLFMRLAEHRSVPIHGLNYKDRTQDSARWLNTLGDPYNRTGVDRDGRVAIDWGVYGVPETFVVGADGRIAHKHIGPITEQALGETILPLVERLRRQARGGVS</sequence>
<dbReference type="Proteomes" id="UP000078465">
    <property type="component" value="Plasmid unnamed2"/>
</dbReference>